<dbReference type="Proteomes" id="UP001212498">
    <property type="component" value="Unassembled WGS sequence"/>
</dbReference>
<accession>A0ABT4T935</accession>
<proteinExistence type="predicted"/>
<keyword evidence="2" id="KW-1185">Reference proteome</keyword>
<gene>
    <name evidence="1" type="ORF">OUY24_33835</name>
</gene>
<dbReference type="EMBL" id="JAPNUD010000147">
    <property type="protein sequence ID" value="MDA0645635.1"/>
    <property type="molecule type" value="Genomic_DNA"/>
</dbReference>
<sequence>MWTLLGAIGSLLVALSLSFLAVLGIAVAVLIWLALMASMSGIVLTHGGSARRSGREP</sequence>
<name>A0ABT4T935_9ACTN</name>
<comment type="caution">
    <text evidence="1">The sequence shown here is derived from an EMBL/GenBank/DDBJ whole genome shotgun (WGS) entry which is preliminary data.</text>
</comment>
<evidence type="ECO:0000313" key="2">
    <source>
        <dbReference type="Proteomes" id="UP001212498"/>
    </source>
</evidence>
<organism evidence="1 2">
    <name type="scientific">Nonomuraea ferruginea</name>
    <dbReference type="NCBI Taxonomy" id="46174"/>
    <lineage>
        <taxon>Bacteria</taxon>
        <taxon>Bacillati</taxon>
        <taxon>Actinomycetota</taxon>
        <taxon>Actinomycetes</taxon>
        <taxon>Streptosporangiales</taxon>
        <taxon>Streptosporangiaceae</taxon>
        <taxon>Nonomuraea</taxon>
    </lineage>
</organism>
<evidence type="ECO:0000313" key="1">
    <source>
        <dbReference type="EMBL" id="MDA0645635.1"/>
    </source>
</evidence>
<dbReference type="RefSeq" id="WP_187281195.1">
    <property type="nucleotide sequence ID" value="NZ_BAABFD010000002.1"/>
</dbReference>
<reference evidence="1 2" key="1">
    <citation type="submission" date="2022-11" db="EMBL/GenBank/DDBJ databases">
        <title>Nonomuraea corallina sp. nov., a new species of the genus Nonomuraea isolated from sea side sediment in Thai sea.</title>
        <authorList>
            <person name="Ngamcharungchit C."/>
            <person name="Matsumoto A."/>
            <person name="Suriyachadkun C."/>
            <person name="Panbangred W."/>
            <person name="Inahashi Y."/>
            <person name="Intra B."/>
        </authorList>
    </citation>
    <scope>NUCLEOTIDE SEQUENCE [LARGE SCALE GENOMIC DNA]</scope>
    <source>
        <strain evidence="1 2">DSM 43553</strain>
    </source>
</reference>
<protein>
    <submittedName>
        <fullName evidence="1">Uncharacterized protein</fullName>
    </submittedName>
</protein>